<keyword evidence="3" id="KW-1185">Reference proteome</keyword>
<feature type="transmembrane region" description="Helical" evidence="1">
    <location>
        <begin position="21"/>
        <end position="41"/>
    </location>
</feature>
<organism evidence="2 3">
    <name type="scientific">Paenibacillus xanthanilyticus</name>
    <dbReference type="NCBI Taxonomy" id="1783531"/>
    <lineage>
        <taxon>Bacteria</taxon>
        <taxon>Bacillati</taxon>
        <taxon>Bacillota</taxon>
        <taxon>Bacilli</taxon>
        <taxon>Bacillales</taxon>
        <taxon>Paenibacillaceae</taxon>
        <taxon>Paenibacillus</taxon>
    </lineage>
</organism>
<keyword evidence="1" id="KW-1133">Transmembrane helix</keyword>
<name>A0ABV8KBH9_9BACL</name>
<dbReference type="RefSeq" id="WP_377721926.1">
    <property type="nucleotide sequence ID" value="NZ_JBHSAM010000034.1"/>
</dbReference>
<evidence type="ECO:0000313" key="3">
    <source>
        <dbReference type="Proteomes" id="UP001595715"/>
    </source>
</evidence>
<keyword evidence="1" id="KW-0472">Membrane</keyword>
<feature type="transmembrane region" description="Helical" evidence="1">
    <location>
        <begin position="121"/>
        <end position="138"/>
    </location>
</feature>
<keyword evidence="1" id="KW-0812">Transmembrane</keyword>
<evidence type="ECO:0000313" key="2">
    <source>
        <dbReference type="EMBL" id="MFC4103358.1"/>
    </source>
</evidence>
<proteinExistence type="predicted"/>
<dbReference type="EMBL" id="JBHSAM010000034">
    <property type="protein sequence ID" value="MFC4103358.1"/>
    <property type="molecule type" value="Genomic_DNA"/>
</dbReference>
<dbReference type="Proteomes" id="UP001595715">
    <property type="component" value="Unassembled WGS sequence"/>
</dbReference>
<gene>
    <name evidence="2" type="ORF">ACFOZ8_27420</name>
</gene>
<dbReference type="InterPro" id="IPR021257">
    <property type="entry name" value="DUF2809"/>
</dbReference>
<reference evidence="3" key="1">
    <citation type="journal article" date="2019" name="Int. J. Syst. Evol. Microbiol.">
        <title>The Global Catalogue of Microorganisms (GCM) 10K type strain sequencing project: providing services to taxonomists for standard genome sequencing and annotation.</title>
        <authorList>
            <consortium name="The Broad Institute Genomics Platform"/>
            <consortium name="The Broad Institute Genome Sequencing Center for Infectious Disease"/>
            <person name="Wu L."/>
            <person name="Ma J."/>
        </authorList>
    </citation>
    <scope>NUCLEOTIDE SEQUENCE [LARGE SCALE GENOMIC DNA]</scope>
    <source>
        <strain evidence="3">IBRC-M 10987</strain>
    </source>
</reference>
<sequence length="143" mass="15006">MKARPDNAATARRASGMRLRLGYAAAVIAVMLLGLASQRFADALPPFVASHAGDALWAAMVYVGFRTVFARKPAAFAAAASAVVAAAIEFSQLYQAPWLNAARETTVGALVLGRGFLAVDLLRYAAGIAAAAGVDWLAKRWRA</sequence>
<accession>A0ABV8KBH9</accession>
<evidence type="ECO:0000256" key="1">
    <source>
        <dbReference type="SAM" id="Phobius"/>
    </source>
</evidence>
<feature type="transmembrane region" description="Helical" evidence="1">
    <location>
        <begin position="74"/>
        <end position="94"/>
    </location>
</feature>
<protein>
    <submittedName>
        <fullName evidence="2">DUF2809 domain-containing protein</fullName>
    </submittedName>
</protein>
<feature type="transmembrane region" description="Helical" evidence="1">
    <location>
        <begin position="47"/>
        <end position="65"/>
    </location>
</feature>
<dbReference type="Pfam" id="PF10990">
    <property type="entry name" value="DUF2809"/>
    <property type="match status" value="1"/>
</dbReference>
<comment type="caution">
    <text evidence="2">The sequence shown here is derived from an EMBL/GenBank/DDBJ whole genome shotgun (WGS) entry which is preliminary data.</text>
</comment>